<comment type="caution">
    <text evidence="1">The sequence shown here is derived from an EMBL/GenBank/DDBJ whole genome shotgun (WGS) entry which is preliminary data.</text>
</comment>
<dbReference type="Proteomes" id="UP001168821">
    <property type="component" value="Unassembled WGS sequence"/>
</dbReference>
<keyword evidence="2" id="KW-1185">Reference proteome</keyword>
<accession>A0AA38M9X4</accession>
<dbReference type="EMBL" id="JALNTZ010000006">
    <property type="protein sequence ID" value="KAJ3648187.1"/>
    <property type="molecule type" value="Genomic_DNA"/>
</dbReference>
<evidence type="ECO:0000313" key="2">
    <source>
        <dbReference type="Proteomes" id="UP001168821"/>
    </source>
</evidence>
<dbReference type="AlphaFoldDB" id="A0AA38M9X4"/>
<evidence type="ECO:0000313" key="1">
    <source>
        <dbReference type="EMBL" id="KAJ3648187.1"/>
    </source>
</evidence>
<gene>
    <name evidence="1" type="ORF">Zmor_020008</name>
</gene>
<name>A0AA38M9X4_9CUCU</name>
<reference evidence="1" key="1">
    <citation type="journal article" date="2023" name="G3 (Bethesda)">
        <title>Whole genome assemblies of Zophobas morio and Tenebrio molitor.</title>
        <authorList>
            <person name="Kaur S."/>
            <person name="Stinson S.A."/>
            <person name="diCenzo G.C."/>
        </authorList>
    </citation>
    <scope>NUCLEOTIDE SEQUENCE</scope>
    <source>
        <strain evidence="1">QUZm001</strain>
    </source>
</reference>
<protein>
    <submittedName>
        <fullName evidence="1">Uncharacterized protein</fullName>
    </submittedName>
</protein>
<proteinExistence type="predicted"/>
<sequence>MARDPCLEDTLKTTNAVINALGYVYYEGDVVWELALFRRVLFTCHLRRRRGRNVMLITLILCSGWEGGGRWRHLRAGGGTTGNFLLHDARRKTTGFLLSCFRDCFGHRRPQVTSQLIKSIPRSLNRWSCKINPG</sequence>
<organism evidence="1 2">
    <name type="scientific">Zophobas morio</name>
    <dbReference type="NCBI Taxonomy" id="2755281"/>
    <lineage>
        <taxon>Eukaryota</taxon>
        <taxon>Metazoa</taxon>
        <taxon>Ecdysozoa</taxon>
        <taxon>Arthropoda</taxon>
        <taxon>Hexapoda</taxon>
        <taxon>Insecta</taxon>
        <taxon>Pterygota</taxon>
        <taxon>Neoptera</taxon>
        <taxon>Endopterygota</taxon>
        <taxon>Coleoptera</taxon>
        <taxon>Polyphaga</taxon>
        <taxon>Cucujiformia</taxon>
        <taxon>Tenebrionidae</taxon>
        <taxon>Zophobas</taxon>
    </lineage>
</organism>